<evidence type="ECO:0000313" key="2">
    <source>
        <dbReference type="Proteomes" id="UP000320876"/>
    </source>
</evidence>
<name>A0A542DJ18_AMYCI</name>
<sequence>MDEAELTEQVRALRANGSSPKEIAHALGVPRARVVPVVRRLAAQDETPIGEREVAGCWVSPGWQEGLTFEPRPDWPDGTPAGGTTGLVGVLVARTLRRHRVSACGFLVDVYCLGVKNVIPAREMDQHALPAFVDAFFENFAAEPVRAPLELAQHLVFGAVEYARGLGFEPHEEFAAAAEHLGPWTGPGPIGFGKEGVPVYVPGPHDDPAAAYRTLENAVGPGNFEFAAGATP</sequence>
<evidence type="ECO:0000313" key="1">
    <source>
        <dbReference type="EMBL" id="TQJ03092.1"/>
    </source>
</evidence>
<comment type="caution">
    <text evidence="1">The sequence shown here is derived from an EMBL/GenBank/DDBJ whole genome shotgun (WGS) entry which is preliminary data.</text>
</comment>
<protein>
    <submittedName>
        <fullName evidence="1">Uncharacterized protein</fullName>
    </submittedName>
</protein>
<dbReference type="OrthoDB" id="289429at2"/>
<dbReference type="RefSeq" id="WP_141998553.1">
    <property type="nucleotide sequence ID" value="NZ_VFML01000001.1"/>
</dbReference>
<accession>A0A542DJ18</accession>
<dbReference type="AlphaFoldDB" id="A0A542DJ18"/>
<proteinExistence type="predicted"/>
<keyword evidence="2" id="KW-1185">Reference proteome</keyword>
<gene>
    <name evidence="1" type="ORF">FB471_2842</name>
</gene>
<dbReference type="EMBL" id="VFML01000001">
    <property type="protein sequence ID" value="TQJ03092.1"/>
    <property type="molecule type" value="Genomic_DNA"/>
</dbReference>
<organism evidence="1 2">
    <name type="scientific">Amycolatopsis cihanbeyliensis</name>
    <dbReference type="NCBI Taxonomy" id="1128664"/>
    <lineage>
        <taxon>Bacteria</taxon>
        <taxon>Bacillati</taxon>
        <taxon>Actinomycetota</taxon>
        <taxon>Actinomycetes</taxon>
        <taxon>Pseudonocardiales</taxon>
        <taxon>Pseudonocardiaceae</taxon>
        <taxon>Amycolatopsis</taxon>
    </lineage>
</organism>
<reference evidence="1 2" key="1">
    <citation type="submission" date="2019-06" db="EMBL/GenBank/DDBJ databases">
        <title>Sequencing the genomes of 1000 actinobacteria strains.</title>
        <authorList>
            <person name="Klenk H.-P."/>
        </authorList>
    </citation>
    <scope>NUCLEOTIDE SEQUENCE [LARGE SCALE GENOMIC DNA]</scope>
    <source>
        <strain evidence="1 2">DSM 45679</strain>
    </source>
</reference>
<dbReference type="Proteomes" id="UP000320876">
    <property type="component" value="Unassembled WGS sequence"/>
</dbReference>